<dbReference type="EMBL" id="JACHLE010000001">
    <property type="protein sequence ID" value="MBB4806121.1"/>
    <property type="molecule type" value="Genomic_DNA"/>
</dbReference>
<accession>A0A840K9J1</accession>
<dbReference type="AlphaFoldDB" id="A0A840K9J1"/>
<evidence type="ECO:0000313" key="1">
    <source>
        <dbReference type="EMBL" id="MBB4806121.1"/>
    </source>
</evidence>
<gene>
    <name evidence="1" type="ORF">HNP38_001393</name>
</gene>
<name>A0A840K9J1_9FLAO</name>
<keyword evidence="2" id="KW-1185">Reference proteome</keyword>
<evidence type="ECO:0000313" key="2">
    <source>
        <dbReference type="Proteomes" id="UP000592180"/>
    </source>
</evidence>
<organism evidence="1 2">
    <name type="scientific">Chryseobacterium defluvii</name>
    <dbReference type="NCBI Taxonomy" id="160396"/>
    <lineage>
        <taxon>Bacteria</taxon>
        <taxon>Pseudomonadati</taxon>
        <taxon>Bacteroidota</taxon>
        <taxon>Flavobacteriia</taxon>
        <taxon>Flavobacteriales</taxon>
        <taxon>Weeksellaceae</taxon>
        <taxon>Chryseobacterium group</taxon>
        <taxon>Chryseobacterium</taxon>
    </lineage>
</organism>
<dbReference type="Proteomes" id="UP000592180">
    <property type="component" value="Unassembled WGS sequence"/>
</dbReference>
<comment type="caution">
    <text evidence="1">The sequence shown here is derived from an EMBL/GenBank/DDBJ whole genome shotgun (WGS) entry which is preliminary data.</text>
</comment>
<reference evidence="1 2" key="1">
    <citation type="submission" date="2020-08" db="EMBL/GenBank/DDBJ databases">
        <title>Functional genomics of gut bacteria from endangered species of beetles.</title>
        <authorList>
            <person name="Carlos-Shanley C."/>
        </authorList>
    </citation>
    <scope>NUCLEOTIDE SEQUENCE [LARGE SCALE GENOMIC DNA]</scope>
    <source>
        <strain evidence="1 2">S00151</strain>
    </source>
</reference>
<protein>
    <submittedName>
        <fullName evidence="1">Uncharacterized protein</fullName>
    </submittedName>
</protein>
<proteinExistence type="predicted"/>
<sequence length="95" mass="11361">MLNHPMLGWGGEESKIYNYFKKLSETASNDELYFFARHGSNSLRIYSSEELLRRNDKRFLNIYKFYSEDPLFITYHMGCNGSRKDMTQLLKNEIF</sequence>
<dbReference type="RefSeq" id="WP_184186531.1">
    <property type="nucleotide sequence ID" value="NZ_JACHLE010000001.1"/>
</dbReference>